<organism evidence="3 4">
    <name type="scientific">Rhodococcus jostii</name>
    <dbReference type="NCBI Taxonomy" id="132919"/>
    <lineage>
        <taxon>Bacteria</taxon>
        <taxon>Bacillati</taxon>
        <taxon>Actinomycetota</taxon>
        <taxon>Actinomycetes</taxon>
        <taxon>Mycobacteriales</taxon>
        <taxon>Nocardiaceae</taxon>
        <taxon>Rhodococcus</taxon>
    </lineage>
</organism>
<dbReference type="Gene3D" id="1.10.600.10">
    <property type="entry name" value="Farnesyl Diphosphate Synthase"/>
    <property type="match status" value="1"/>
</dbReference>
<dbReference type="PANTHER" id="PTHR31480">
    <property type="entry name" value="BIFUNCTIONAL LYCOPENE CYCLASE/PHYTOENE SYNTHASE"/>
    <property type="match status" value="1"/>
</dbReference>
<dbReference type="EMBL" id="FNTL01000004">
    <property type="protein sequence ID" value="SEC74351.1"/>
    <property type="molecule type" value="Genomic_DNA"/>
</dbReference>
<proteinExistence type="predicted"/>
<evidence type="ECO:0000256" key="1">
    <source>
        <dbReference type="ARBA" id="ARBA00004684"/>
    </source>
</evidence>
<dbReference type="Pfam" id="PF00494">
    <property type="entry name" value="SQS_PSY"/>
    <property type="match status" value="1"/>
</dbReference>
<keyword evidence="2" id="KW-0808">Transferase</keyword>
<dbReference type="InterPro" id="IPR019845">
    <property type="entry name" value="Squalene/phytoene_synthase_CS"/>
</dbReference>
<comment type="pathway">
    <text evidence="1">Carotenoid biosynthesis; phytoene biosynthesis.</text>
</comment>
<accession>A0A1H4V1I0</accession>
<evidence type="ECO:0000256" key="2">
    <source>
        <dbReference type="ARBA" id="ARBA00022679"/>
    </source>
</evidence>
<dbReference type="GO" id="GO:0004311">
    <property type="term" value="F:geranylgeranyl diphosphate synthase activity"/>
    <property type="evidence" value="ECO:0007669"/>
    <property type="project" value="InterPro"/>
</dbReference>
<protein>
    <submittedName>
        <fullName evidence="3">Phytoene synthase</fullName>
    </submittedName>
</protein>
<dbReference type="Proteomes" id="UP000183407">
    <property type="component" value="Unassembled WGS sequence"/>
</dbReference>
<dbReference type="PROSITE" id="PS01045">
    <property type="entry name" value="SQUALEN_PHYTOEN_SYN_2"/>
    <property type="match status" value="1"/>
</dbReference>
<dbReference type="AlphaFoldDB" id="A0A1H4V1I0"/>
<dbReference type="PROSITE" id="PS01044">
    <property type="entry name" value="SQUALEN_PHYTOEN_SYN_1"/>
    <property type="match status" value="1"/>
</dbReference>
<dbReference type="GO" id="GO:0051996">
    <property type="term" value="F:squalene synthase [NAD(P)H] activity"/>
    <property type="evidence" value="ECO:0007669"/>
    <property type="project" value="InterPro"/>
</dbReference>
<dbReference type="InterPro" id="IPR044843">
    <property type="entry name" value="Trans_IPPS_bact-type"/>
</dbReference>
<dbReference type="OrthoDB" id="9807580at2"/>
<sequence length="313" mass="34853">MTELAASYRYCGAVTAKHGRTYHLATRLLPERRRGAVHALYGFARTVDDIVDVDPDRTAENCAVELDRIEAVLRLGFRDRTAVGPKSCTPEMLQVLPAFLDTVADFDISRDYFFAFLDSMRMDVPGTPAHRAEYRSMTELRTYMYGSAGVIGLQMLPVLGTTGHVEDAAPHAAALGEAFQLTNFLRDVGEDLDRGRVYLPADELAAFGVDSELLVHSRRSGATDQRIVRALAHLISVTRSVYRDAEPGIAMLDRRVQPGIRTAFVLYSRILDEIERGGYRVLDRRATVPRRNRWATALPQFARLAVPAGGRSR</sequence>
<dbReference type="InterPro" id="IPR033904">
    <property type="entry name" value="Trans_IPPS_HH"/>
</dbReference>
<reference evidence="4" key="1">
    <citation type="submission" date="2016-10" db="EMBL/GenBank/DDBJ databases">
        <authorList>
            <person name="Varghese N."/>
        </authorList>
    </citation>
    <scope>NUCLEOTIDE SEQUENCE [LARGE SCALE GENOMIC DNA]</scope>
    <source>
        <strain evidence="4">DSM 44719</strain>
    </source>
</reference>
<dbReference type="UniPathway" id="UPA00799"/>
<evidence type="ECO:0000313" key="3">
    <source>
        <dbReference type="EMBL" id="SEC74351.1"/>
    </source>
</evidence>
<dbReference type="SFLD" id="SFLDS00005">
    <property type="entry name" value="Isoprenoid_Synthase_Type_I"/>
    <property type="match status" value="1"/>
</dbReference>
<dbReference type="SFLD" id="SFLDG01018">
    <property type="entry name" value="Squalene/Phytoene_Synthase_Lik"/>
    <property type="match status" value="1"/>
</dbReference>
<evidence type="ECO:0000313" key="4">
    <source>
        <dbReference type="Proteomes" id="UP000183407"/>
    </source>
</evidence>
<dbReference type="InterPro" id="IPR002060">
    <property type="entry name" value="Squ/phyt_synthse"/>
</dbReference>
<name>A0A1H4V1I0_RHOJO</name>
<dbReference type="InterPro" id="IPR008949">
    <property type="entry name" value="Isoprenoid_synthase_dom_sf"/>
</dbReference>
<dbReference type="RefSeq" id="WP_073365928.1">
    <property type="nucleotide sequence ID" value="NZ_FNTL01000004.1"/>
</dbReference>
<dbReference type="SUPFAM" id="SSF48576">
    <property type="entry name" value="Terpenoid synthases"/>
    <property type="match status" value="1"/>
</dbReference>
<dbReference type="CDD" id="cd00683">
    <property type="entry name" value="Trans_IPPS_HH"/>
    <property type="match status" value="1"/>
</dbReference>
<gene>
    <name evidence="3" type="ORF">SAMN04490220_2457</name>
</gene>
<dbReference type="GO" id="GO:0016117">
    <property type="term" value="P:carotenoid biosynthetic process"/>
    <property type="evidence" value="ECO:0007669"/>
    <property type="project" value="UniProtKB-ARBA"/>
</dbReference>
<dbReference type="SFLD" id="SFLDG01212">
    <property type="entry name" value="Phytoene_synthase_like"/>
    <property type="match status" value="1"/>
</dbReference>